<dbReference type="PANTHER" id="PTHR23291">
    <property type="entry name" value="BAX INHIBITOR-RELATED"/>
    <property type="match status" value="1"/>
</dbReference>
<keyword evidence="3 5" id="KW-1133">Transmembrane helix</keyword>
<dbReference type="InterPro" id="IPR006214">
    <property type="entry name" value="Bax_inhibitor_1-related"/>
</dbReference>
<reference evidence="6 7" key="1">
    <citation type="submission" date="2016-07" db="EMBL/GenBank/DDBJ databases">
        <title>Pervasive Adenine N6-methylation of Active Genes in Fungi.</title>
        <authorList>
            <consortium name="DOE Joint Genome Institute"/>
            <person name="Mondo S.J."/>
            <person name="Dannebaum R.O."/>
            <person name="Kuo R.C."/>
            <person name="Labutti K."/>
            <person name="Haridas S."/>
            <person name="Kuo A."/>
            <person name="Salamov A."/>
            <person name="Ahrendt S.R."/>
            <person name="Lipzen A."/>
            <person name="Sullivan W."/>
            <person name="Andreopoulos W.B."/>
            <person name="Clum A."/>
            <person name="Lindquist E."/>
            <person name="Daum C."/>
            <person name="Ramamoorthy G.K."/>
            <person name="Gryganskyi A."/>
            <person name="Culley D."/>
            <person name="Magnuson J.K."/>
            <person name="James T.Y."/>
            <person name="O'Malley M.A."/>
            <person name="Stajich J.E."/>
            <person name="Spatafora J.W."/>
            <person name="Visel A."/>
            <person name="Grigoriev I.V."/>
        </authorList>
    </citation>
    <scope>NUCLEOTIDE SEQUENCE [LARGE SCALE GENOMIC DNA]</scope>
    <source>
        <strain evidence="6 7">PL171</strain>
    </source>
</reference>
<feature type="transmembrane region" description="Helical" evidence="5">
    <location>
        <begin position="92"/>
        <end position="112"/>
    </location>
</feature>
<feature type="transmembrane region" description="Helical" evidence="5">
    <location>
        <begin position="59"/>
        <end position="80"/>
    </location>
</feature>
<sequence>MSAFPSYGSVPPPPAYGDSNRYQQVPGAYDYDPEAGFLPDKPVVFDCEIAVRNAFISKVYAILSLQLLTTTIMSAIFILNPSAKLFIQTSPGFLISALVLSFVSFSDSWWAIGAVVSTYDAAVVVQTLFLTLGVFASMSGVALYAARNKPDWDLTNIGSILSVLLIALVIFGFVGIFLPFGGVVETIYCALGVLVFTGLVLFDTWRIIKTVSPEEYVAASVDLYLDIINLFMFILRLLGDRDSE</sequence>
<keyword evidence="7" id="KW-1185">Reference proteome</keyword>
<evidence type="ECO:0000256" key="5">
    <source>
        <dbReference type="RuleBase" id="RU004379"/>
    </source>
</evidence>
<evidence type="ECO:0000256" key="3">
    <source>
        <dbReference type="ARBA" id="ARBA00022989"/>
    </source>
</evidence>
<keyword evidence="4 5" id="KW-0472">Membrane</keyword>
<feature type="transmembrane region" description="Helical" evidence="5">
    <location>
        <begin position="124"/>
        <end position="145"/>
    </location>
</feature>
<feature type="non-terminal residue" evidence="6">
    <location>
        <position position="1"/>
    </location>
</feature>
<gene>
    <name evidence="6" type="ORF">BCR44DRAFT_1436318</name>
</gene>
<feature type="transmembrane region" description="Helical" evidence="5">
    <location>
        <begin position="157"/>
        <end position="180"/>
    </location>
</feature>
<dbReference type="OrthoDB" id="7933078at2759"/>
<evidence type="ECO:0000256" key="4">
    <source>
        <dbReference type="ARBA" id="ARBA00023136"/>
    </source>
</evidence>
<dbReference type="Proteomes" id="UP000193411">
    <property type="component" value="Unassembled WGS sequence"/>
</dbReference>
<feature type="transmembrane region" description="Helical" evidence="5">
    <location>
        <begin position="186"/>
        <end position="205"/>
    </location>
</feature>
<name>A0A1Y2HIS4_9FUNG</name>
<dbReference type="EMBL" id="MCFL01000028">
    <property type="protein sequence ID" value="ORZ34498.1"/>
    <property type="molecule type" value="Genomic_DNA"/>
</dbReference>
<comment type="subcellular location">
    <subcellularLocation>
        <location evidence="1">Membrane</location>
        <topology evidence="1">Multi-pass membrane protein</topology>
    </subcellularLocation>
</comment>
<comment type="similarity">
    <text evidence="5">Belongs to the BI1 family.</text>
</comment>
<dbReference type="STRING" id="765915.A0A1Y2HIS4"/>
<protein>
    <submittedName>
        <fullName evidence="6">Inhibitor of apoptosis-promoting Bax1-domain-containing protein</fullName>
    </submittedName>
</protein>
<dbReference type="PANTHER" id="PTHR23291:SF50">
    <property type="entry name" value="PROTEIN LIFEGUARD 4"/>
    <property type="match status" value="1"/>
</dbReference>
<accession>A0A1Y2HIS4</accession>
<evidence type="ECO:0000313" key="6">
    <source>
        <dbReference type="EMBL" id="ORZ34498.1"/>
    </source>
</evidence>
<dbReference type="AlphaFoldDB" id="A0A1Y2HIS4"/>
<evidence type="ECO:0000256" key="2">
    <source>
        <dbReference type="ARBA" id="ARBA00022692"/>
    </source>
</evidence>
<proteinExistence type="inferred from homology"/>
<keyword evidence="2 5" id="KW-0812">Transmembrane</keyword>
<dbReference type="GO" id="GO:0016020">
    <property type="term" value="C:membrane"/>
    <property type="evidence" value="ECO:0007669"/>
    <property type="project" value="UniProtKB-SubCell"/>
</dbReference>
<comment type="caution">
    <text evidence="6">The sequence shown here is derived from an EMBL/GenBank/DDBJ whole genome shotgun (WGS) entry which is preliminary data.</text>
</comment>
<evidence type="ECO:0000256" key="1">
    <source>
        <dbReference type="ARBA" id="ARBA00004141"/>
    </source>
</evidence>
<evidence type="ECO:0000313" key="7">
    <source>
        <dbReference type="Proteomes" id="UP000193411"/>
    </source>
</evidence>
<organism evidence="6 7">
    <name type="scientific">Catenaria anguillulae PL171</name>
    <dbReference type="NCBI Taxonomy" id="765915"/>
    <lineage>
        <taxon>Eukaryota</taxon>
        <taxon>Fungi</taxon>
        <taxon>Fungi incertae sedis</taxon>
        <taxon>Blastocladiomycota</taxon>
        <taxon>Blastocladiomycetes</taxon>
        <taxon>Blastocladiales</taxon>
        <taxon>Catenariaceae</taxon>
        <taxon>Catenaria</taxon>
    </lineage>
</organism>
<dbReference type="Pfam" id="PF01027">
    <property type="entry name" value="Bax1-I"/>
    <property type="match status" value="1"/>
</dbReference>